<evidence type="ECO:0000313" key="3">
    <source>
        <dbReference type="Proteomes" id="UP001374579"/>
    </source>
</evidence>
<accession>A0AAN9AJ15</accession>
<keyword evidence="3" id="KW-1185">Reference proteome</keyword>
<feature type="signal peptide" evidence="1">
    <location>
        <begin position="1"/>
        <end position="21"/>
    </location>
</feature>
<gene>
    <name evidence="2" type="ORF">V1264_021732</name>
</gene>
<protein>
    <submittedName>
        <fullName evidence="2">Uncharacterized protein</fullName>
    </submittedName>
</protein>
<sequence length="217" mass="24464">MAFTVAVRCLLLGLGLYLALAADLTVDLRTGNSTGGGDYLTWVREPYKDVLSFDQDCSWQAVLKMTFHKKERRTAEIKMTFVNSTFFSFNLGDSITNDGWGGDDGTQKNNAEVHAFGSQFVIMGRDVRRKTFQLLYLHKTLLASPNITLTVKDLSIEAVNDLGIIQYESKELFTLDGQHDKYGKNFDLYLGMNRAIMNNTRRQGAGLCSVEITWHKK</sequence>
<organism evidence="2 3">
    <name type="scientific">Littorina saxatilis</name>
    <dbReference type="NCBI Taxonomy" id="31220"/>
    <lineage>
        <taxon>Eukaryota</taxon>
        <taxon>Metazoa</taxon>
        <taxon>Spiralia</taxon>
        <taxon>Lophotrochozoa</taxon>
        <taxon>Mollusca</taxon>
        <taxon>Gastropoda</taxon>
        <taxon>Caenogastropoda</taxon>
        <taxon>Littorinimorpha</taxon>
        <taxon>Littorinoidea</taxon>
        <taxon>Littorinidae</taxon>
        <taxon>Littorina</taxon>
    </lineage>
</organism>
<dbReference type="AlphaFoldDB" id="A0AAN9AJ15"/>
<feature type="chain" id="PRO_5042898685" evidence="1">
    <location>
        <begin position="22"/>
        <end position="217"/>
    </location>
</feature>
<keyword evidence="1" id="KW-0732">Signal</keyword>
<comment type="caution">
    <text evidence="2">The sequence shown here is derived from an EMBL/GenBank/DDBJ whole genome shotgun (WGS) entry which is preliminary data.</text>
</comment>
<name>A0AAN9AJ15_9CAEN</name>
<dbReference type="Proteomes" id="UP001374579">
    <property type="component" value="Unassembled WGS sequence"/>
</dbReference>
<dbReference type="EMBL" id="JBAMIC010004070">
    <property type="protein sequence ID" value="KAK7087719.1"/>
    <property type="molecule type" value="Genomic_DNA"/>
</dbReference>
<evidence type="ECO:0000256" key="1">
    <source>
        <dbReference type="SAM" id="SignalP"/>
    </source>
</evidence>
<proteinExistence type="predicted"/>
<evidence type="ECO:0000313" key="2">
    <source>
        <dbReference type="EMBL" id="KAK7087719.1"/>
    </source>
</evidence>
<reference evidence="2 3" key="1">
    <citation type="submission" date="2024-02" db="EMBL/GenBank/DDBJ databases">
        <title>Chromosome-scale genome assembly of the rough periwinkle Littorina saxatilis.</title>
        <authorList>
            <person name="De Jode A."/>
            <person name="Faria R."/>
            <person name="Formenti G."/>
            <person name="Sims Y."/>
            <person name="Smith T.P."/>
            <person name="Tracey A."/>
            <person name="Wood J.M.D."/>
            <person name="Zagrodzka Z.B."/>
            <person name="Johannesson K."/>
            <person name="Butlin R.K."/>
            <person name="Leder E.H."/>
        </authorList>
    </citation>
    <scope>NUCLEOTIDE SEQUENCE [LARGE SCALE GENOMIC DNA]</scope>
    <source>
        <strain evidence="2">Snail1</strain>
        <tissue evidence="2">Muscle</tissue>
    </source>
</reference>